<keyword evidence="2" id="KW-1185">Reference proteome</keyword>
<accession>A0A4R7C653</accession>
<dbReference type="Proteomes" id="UP000295122">
    <property type="component" value="Unassembled WGS sequence"/>
</dbReference>
<evidence type="ECO:0000313" key="1">
    <source>
        <dbReference type="EMBL" id="TDR93711.1"/>
    </source>
</evidence>
<reference evidence="1 2" key="1">
    <citation type="submission" date="2019-03" db="EMBL/GenBank/DDBJ databases">
        <title>Genomic Encyclopedia of Type Strains, Phase IV (KMG-IV): sequencing the most valuable type-strain genomes for metagenomic binning, comparative biology and taxonomic classification.</title>
        <authorList>
            <person name="Goeker M."/>
        </authorList>
    </citation>
    <scope>NUCLEOTIDE SEQUENCE [LARGE SCALE GENOMIC DNA]</scope>
    <source>
        <strain evidence="1 2">DSM 25903</strain>
    </source>
</reference>
<sequence>MLQSWWNLALLATESQHVVCLRLIKLGSGGFEAQEEACLMVSEKVEAGIQTGLAVMMGGSPDRIVSTYRSRVQANVARLSKA</sequence>
<protein>
    <submittedName>
        <fullName evidence="1">Uncharacterized protein</fullName>
    </submittedName>
</protein>
<gene>
    <name evidence="1" type="ORF">EV668_0976</name>
</gene>
<dbReference type="AlphaFoldDB" id="A0A4R7C653"/>
<name>A0A4R7C653_9HYPH</name>
<organism evidence="1 2">
    <name type="scientific">Enterovirga rhinocerotis</name>
    <dbReference type="NCBI Taxonomy" id="1339210"/>
    <lineage>
        <taxon>Bacteria</taxon>
        <taxon>Pseudomonadati</taxon>
        <taxon>Pseudomonadota</taxon>
        <taxon>Alphaproteobacteria</taxon>
        <taxon>Hyphomicrobiales</taxon>
        <taxon>Methylobacteriaceae</taxon>
        <taxon>Enterovirga</taxon>
    </lineage>
</organism>
<comment type="caution">
    <text evidence="1">The sequence shown here is derived from an EMBL/GenBank/DDBJ whole genome shotgun (WGS) entry which is preliminary data.</text>
</comment>
<dbReference type="RefSeq" id="WP_133768684.1">
    <property type="nucleotide sequence ID" value="NZ_SNZR01000011.1"/>
</dbReference>
<dbReference type="EMBL" id="SNZR01000011">
    <property type="protein sequence ID" value="TDR93711.1"/>
    <property type="molecule type" value="Genomic_DNA"/>
</dbReference>
<evidence type="ECO:0000313" key="2">
    <source>
        <dbReference type="Proteomes" id="UP000295122"/>
    </source>
</evidence>
<dbReference type="OrthoDB" id="8455046at2"/>
<proteinExistence type="predicted"/>